<keyword evidence="4" id="KW-0547">Nucleotide-binding</keyword>
<gene>
    <name evidence="4" type="ORF">OL599_21275</name>
</gene>
<dbReference type="Gene3D" id="3.40.50.300">
    <property type="entry name" value="P-loop containing nucleotide triphosphate hydrolases"/>
    <property type="match status" value="1"/>
</dbReference>
<dbReference type="InterPro" id="IPR050093">
    <property type="entry name" value="ABC_SmlMolc_Importer"/>
</dbReference>
<name>A0AA42CHC4_9PROT</name>
<feature type="domain" description="ABC transporter" evidence="3">
    <location>
        <begin position="13"/>
        <end position="83"/>
    </location>
</feature>
<keyword evidence="4" id="KW-0067">ATP-binding</keyword>
<dbReference type="GO" id="GO:0016887">
    <property type="term" value="F:ATP hydrolysis activity"/>
    <property type="evidence" value="ECO:0007669"/>
    <property type="project" value="InterPro"/>
</dbReference>
<keyword evidence="1" id="KW-0813">Transport</keyword>
<dbReference type="Pfam" id="PF00005">
    <property type="entry name" value="ABC_tran"/>
    <property type="match status" value="1"/>
</dbReference>
<evidence type="ECO:0000259" key="3">
    <source>
        <dbReference type="Pfam" id="PF00005"/>
    </source>
</evidence>
<dbReference type="GO" id="GO:0005524">
    <property type="term" value="F:ATP binding"/>
    <property type="evidence" value="ECO:0007669"/>
    <property type="project" value="UniProtKB-KW"/>
</dbReference>
<keyword evidence="2" id="KW-0472">Membrane</keyword>
<keyword evidence="5" id="KW-1185">Reference proteome</keyword>
<keyword evidence="2" id="KW-0812">Transmembrane</keyword>
<sequence>MLIPSALRSDRFGCGKSTALRIVGGLIPASAGRIMVAGRDVSAMPSYARNMGLVFQNYALFPYISVAGNVAFGLEMRGVKRREALRRAQRCAVSAARRTPGYGAGPAAAGGRRLLRQYRDDQPGCVYAAGAAGYAAPGAALADRSAWSAGDPAEAGGAGAALADALDHGRARAACAGG</sequence>
<dbReference type="SUPFAM" id="SSF52540">
    <property type="entry name" value="P-loop containing nucleoside triphosphate hydrolases"/>
    <property type="match status" value="1"/>
</dbReference>
<feature type="transmembrane region" description="Helical" evidence="2">
    <location>
        <begin position="58"/>
        <end position="76"/>
    </location>
</feature>
<accession>A0AA42CHC4</accession>
<dbReference type="InterPro" id="IPR027417">
    <property type="entry name" value="P-loop_NTPase"/>
</dbReference>
<keyword evidence="2" id="KW-1133">Transmembrane helix</keyword>
<organism evidence="4 5">
    <name type="scientific">Limobrevibacterium gyesilva</name>
    <dbReference type="NCBI Taxonomy" id="2991712"/>
    <lineage>
        <taxon>Bacteria</taxon>
        <taxon>Pseudomonadati</taxon>
        <taxon>Pseudomonadota</taxon>
        <taxon>Alphaproteobacteria</taxon>
        <taxon>Acetobacterales</taxon>
        <taxon>Acetobacteraceae</taxon>
        <taxon>Limobrevibacterium</taxon>
    </lineage>
</organism>
<reference evidence="4" key="2">
    <citation type="submission" date="2022-10" db="EMBL/GenBank/DDBJ databases">
        <authorList>
            <person name="Trinh H.N."/>
        </authorList>
    </citation>
    <scope>NUCLEOTIDE SEQUENCE</scope>
    <source>
        <strain evidence="4">RN2-1</strain>
    </source>
</reference>
<dbReference type="EMBL" id="JAPDNT010000029">
    <property type="protein sequence ID" value="MCW3477106.1"/>
    <property type="molecule type" value="Genomic_DNA"/>
</dbReference>
<dbReference type="PANTHER" id="PTHR42781:SF4">
    <property type="entry name" value="SPERMIDINE_PUTRESCINE IMPORT ATP-BINDING PROTEIN POTA"/>
    <property type="match status" value="1"/>
</dbReference>
<proteinExistence type="predicted"/>
<dbReference type="InterPro" id="IPR003439">
    <property type="entry name" value="ABC_transporter-like_ATP-bd"/>
</dbReference>
<evidence type="ECO:0000313" key="4">
    <source>
        <dbReference type="EMBL" id="MCW3477106.1"/>
    </source>
</evidence>
<evidence type="ECO:0000256" key="2">
    <source>
        <dbReference type="SAM" id="Phobius"/>
    </source>
</evidence>
<comment type="caution">
    <text evidence="4">The sequence shown here is derived from an EMBL/GenBank/DDBJ whole genome shotgun (WGS) entry which is preliminary data.</text>
</comment>
<dbReference type="PANTHER" id="PTHR42781">
    <property type="entry name" value="SPERMIDINE/PUTRESCINE IMPORT ATP-BINDING PROTEIN POTA"/>
    <property type="match status" value="1"/>
</dbReference>
<dbReference type="AlphaFoldDB" id="A0AA42CHC4"/>
<evidence type="ECO:0000313" key="5">
    <source>
        <dbReference type="Proteomes" id="UP001165679"/>
    </source>
</evidence>
<evidence type="ECO:0000256" key="1">
    <source>
        <dbReference type="ARBA" id="ARBA00022448"/>
    </source>
</evidence>
<feature type="transmembrane region" description="Helical" evidence="2">
    <location>
        <begin position="20"/>
        <end position="38"/>
    </location>
</feature>
<protein>
    <submittedName>
        <fullName evidence="4">ATP-binding cassette domain-containing protein</fullName>
    </submittedName>
</protein>
<dbReference type="Proteomes" id="UP001165679">
    <property type="component" value="Unassembled WGS sequence"/>
</dbReference>
<reference evidence="4" key="1">
    <citation type="submission" date="2022-09" db="EMBL/GenBank/DDBJ databases">
        <title>Rhodovastum sp. nov. RN2-1 isolated from soil in Seongnam, South Korea.</title>
        <authorList>
            <person name="Le N.T."/>
        </authorList>
    </citation>
    <scope>NUCLEOTIDE SEQUENCE</scope>
    <source>
        <strain evidence="4">RN2-1</strain>
    </source>
</reference>